<keyword evidence="2" id="KW-1003">Cell membrane</keyword>
<dbReference type="GO" id="GO:0016887">
    <property type="term" value="F:ATP hydrolysis activity"/>
    <property type="evidence" value="ECO:0007669"/>
    <property type="project" value="InterPro"/>
</dbReference>
<evidence type="ECO:0000313" key="9">
    <source>
        <dbReference type="EMBL" id="RRS06074.1"/>
    </source>
</evidence>
<evidence type="ECO:0000256" key="6">
    <source>
        <dbReference type="ARBA" id="ARBA00022967"/>
    </source>
</evidence>
<proteinExistence type="predicted"/>
<keyword evidence="10" id="KW-1185">Reference proteome</keyword>
<evidence type="ECO:0000256" key="4">
    <source>
        <dbReference type="ARBA" id="ARBA00022748"/>
    </source>
</evidence>
<keyword evidence="6" id="KW-1278">Translocase</keyword>
<keyword evidence="7" id="KW-0472">Membrane</keyword>
<gene>
    <name evidence="9" type="primary">ccmA</name>
    <name evidence="9" type="ORF">EIP75_00245</name>
</gene>
<dbReference type="NCBIfam" id="NF010061">
    <property type="entry name" value="PRK13538.1"/>
    <property type="match status" value="1"/>
</dbReference>
<keyword evidence="4" id="KW-0201">Cytochrome c-type biogenesis</keyword>
<dbReference type="PANTHER" id="PTHR43499">
    <property type="entry name" value="ABC TRANSPORTER I FAMILY MEMBER 1"/>
    <property type="match status" value="1"/>
</dbReference>
<evidence type="ECO:0000256" key="5">
    <source>
        <dbReference type="ARBA" id="ARBA00022840"/>
    </source>
</evidence>
<dbReference type="PROSITE" id="PS50893">
    <property type="entry name" value="ABC_TRANSPORTER_2"/>
    <property type="match status" value="1"/>
</dbReference>
<dbReference type="GO" id="GO:0017004">
    <property type="term" value="P:cytochrome complex assembly"/>
    <property type="evidence" value="ECO:0007669"/>
    <property type="project" value="UniProtKB-KW"/>
</dbReference>
<reference evidence="9 10" key="1">
    <citation type="submission" date="2018-12" db="EMBL/GenBank/DDBJ databases">
        <title>The whole draft genome of Aquabacterium sp. SJQ9.</title>
        <authorList>
            <person name="Sun L."/>
            <person name="Gao X."/>
            <person name="Chen W."/>
            <person name="Huang K."/>
        </authorList>
    </citation>
    <scope>NUCLEOTIDE SEQUENCE [LARGE SCALE GENOMIC DNA]</scope>
    <source>
        <strain evidence="9 10">SJQ9</strain>
    </source>
</reference>
<sequence length="214" mass="22847">MSLQSRQLALARGNHWLFDGLDIDVAPGQALHVTGRNGSGKTSLLRVLCGLVPPRDGELRWQGRPYADQRDTLRQTLVYIGHSSGLKDDLTAGENLRIASALSGHGCSPEAAAHALGRLGLADHLDVPARTLSQGQKRRAALARLALPLAPRLIVLDEPFNALDAESAASLIELLNAHLASGAILVYTTHQATPSLSAHVHELRLGQPHEAETC</sequence>
<keyword evidence="1" id="KW-0813">Transport</keyword>
<dbReference type="Proteomes" id="UP000269265">
    <property type="component" value="Unassembled WGS sequence"/>
</dbReference>
<dbReference type="InterPro" id="IPR003439">
    <property type="entry name" value="ABC_transporter-like_ATP-bd"/>
</dbReference>
<comment type="caution">
    <text evidence="9">The sequence shown here is derived from an EMBL/GenBank/DDBJ whole genome shotgun (WGS) entry which is preliminary data.</text>
</comment>
<evidence type="ECO:0000256" key="2">
    <source>
        <dbReference type="ARBA" id="ARBA00022475"/>
    </source>
</evidence>
<dbReference type="GO" id="GO:0005524">
    <property type="term" value="F:ATP binding"/>
    <property type="evidence" value="ECO:0007669"/>
    <property type="project" value="UniProtKB-KW"/>
</dbReference>
<organism evidence="9 10">
    <name type="scientific">Aquabacterium soli</name>
    <dbReference type="NCBI Taxonomy" id="2493092"/>
    <lineage>
        <taxon>Bacteria</taxon>
        <taxon>Pseudomonadati</taxon>
        <taxon>Pseudomonadota</taxon>
        <taxon>Betaproteobacteria</taxon>
        <taxon>Burkholderiales</taxon>
        <taxon>Aquabacterium</taxon>
    </lineage>
</organism>
<dbReference type="InterPro" id="IPR027417">
    <property type="entry name" value="P-loop_NTPase"/>
</dbReference>
<keyword evidence="5" id="KW-0067">ATP-binding</keyword>
<dbReference type="InterPro" id="IPR017871">
    <property type="entry name" value="ABC_transporter-like_CS"/>
</dbReference>
<dbReference type="OrthoDB" id="9800654at2"/>
<dbReference type="PROSITE" id="PS00211">
    <property type="entry name" value="ABC_TRANSPORTER_1"/>
    <property type="match status" value="1"/>
</dbReference>
<evidence type="ECO:0000259" key="8">
    <source>
        <dbReference type="PROSITE" id="PS50893"/>
    </source>
</evidence>
<dbReference type="SUPFAM" id="SSF52540">
    <property type="entry name" value="P-loop containing nucleoside triphosphate hydrolases"/>
    <property type="match status" value="1"/>
</dbReference>
<name>A0A3R8U770_9BURK</name>
<feature type="domain" description="ABC transporter" evidence="8">
    <location>
        <begin position="3"/>
        <end position="213"/>
    </location>
</feature>
<evidence type="ECO:0000256" key="7">
    <source>
        <dbReference type="ARBA" id="ARBA00023136"/>
    </source>
</evidence>
<protein>
    <submittedName>
        <fullName evidence="9">Cytochrome c biogenesis heme-transporting ATPase CcmA</fullName>
    </submittedName>
</protein>
<accession>A0A3R8U770</accession>
<keyword evidence="3" id="KW-0547">Nucleotide-binding</keyword>
<dbReference type="AlphaFoldDB" id="A0A3R8U770"/>
<dbReference type="NCBIfam" id="TIGR01189">
    <property type="entry name" value="ccmA"/>
    <property type="match status" value="1"/>
</dbReference>
<evidence type="ECO:0000256" key="1">
    <source>
        <dbReference type="ARBA" id="ARBA00022448"/>
    </source>
</evidence>
<dbReference type="GO" id="GO:0022857">
    <property type="term" value="F:transmembrane transporter activity"/>
    <property type="evidence" value="ECO:0007669"/>
    <property type="project" value="InterPro"/>
</dbReference>
<dbReference type="EMBL" id="RSED01000001">
    <property type="protein sequence ID" value="RRS06074.1"/>
    <property type="molecule type" value="Genomic_DNA"/>
</dbReference>
<dbReference type="InterPro" id="IPR005895">
    <property type="entry name" value="ABC_transptr_haem_export_CcmA"/>
</dbReference>
<dbReference type="Gene3D" id="3.40.50.300">
    <property type="entry name" value="P-loop containing nucleotide triphosphate hydrolases"/>
    <property type="match status" value="1"/>
</dbReference>
<dbReference type="Pfam" id="PF00005">
    <property type="entry name" value="ABC_tran"/>
    <property type="match status" value="1"/>
</dbReference>
<dbReference type="SMART" id="SM00382">
    <property type="entry name" value="AAA"/>
    <property type="match status" value="1"/>
</dbReference>
<dbReference type="RefSeq" id="WP_125241217.1">
    <property type="nucleotide sequence ID" value="NZ_RSED01000001.1"/>
</dbReference>
<evidence type="ECO:0000256" key="3">
    <source>
        <dbReference type="ARBA" id="ARBA00022741"/>
    </source>
</evidence>
<evidence type="ECO:0000313" key="10">
    <source>
        <dbReference type="Proteomes" id="UP000269265"/>
    </source>
</evidence>
<dbReference type="PANTHER" id="PTHR43499:SF1">
    <property type="entry name" value="ABC TRANSPORTER I FAMILY MEMBER 1"/>
    <property type="match status" value="1"/>
</dbReference>
<dbReference type="InterPro" id="IPR003593">
    <property type="entry name" value="AAA+_ATPase"/>
</dbReference>